<proteinExistence type="predicted"/>
<dbReference type="AlphaFoldDB" id="A0A8J9W8L3"/>
<gene>
    <name evidence="6" type="ORF">BINO364_LOCUS14327</name>
</gene>
<dbReference type="InterPro" id="IPR032104">
    <property type="entry name" value="Spaetzle"/>
</dbReference>
<evidence type="ECO:0000256" key="4">
    <source>
        <dbReference type="SAM" id="SignalP"/>
    </source>
</evidence>
<sequence length="220" mass="25799">MRMSTKILLLLTLLQNYETQEVNNFLIKITDHPVLMKINGIKNFNLTIPEECKELGFCEHIPNYPYDYVSEIITLLSKANIKLHADVDPREHITQYDVEEINNSEYEDLCSSQLEIIHPQVVRDNNKWYLILNSKTNPQNYVIEKCRGNPSRPERCSGKAYFTPPFYGKCVQKYIERKMFALKPPFYDYLVSIYFPIPSCCSCEVKREYPLADVKTRPNV</sequence>
<dbReference type="GO" id="GO:0005615">
    <property type="term" value="C:extracellular space"/>
    <property type="evidence" value="ECO:0007669"/>
    <property type="project" value="UniProtKB-ARBA"/>
</dbReference>
<feature type="chain" id="PRO_5035440447" description="Spaetzle domain-containing protein" evidence="4">
    <location>
        <begin position="20"/>
        <end position="220"/>
    </location>
</feature>
<keyword evidence="3" id="KW-0325">Glycoprotein</keyword>
<dbReference type="GO" id="GO:0045087">
    <property type="term" value="P:innate immune response"/>
    <property type="evidence" value="ECO:0007669"/>
    <property type="project" value="TreeGrafter"/>
</dbReference>
<feature type="signal peptide" evidence="4">
    <location>
        <begin position="1"/>
        <end position="19"/>
    </location>
</feature>
<dbReference type="PANTHER" id="PTHR23199">
    <property type="entry name" value="NEUROTROPHIN 1-RELATED"/>
    <property type="match status" value="1"/>
</dbReference>
<accession>A0A8J9W8L3</accession>
<keyword evidence="2" id="KW-1015">Disulfide bond</keyword>
<evidence type="ECO:0000256" key="2">
    <source>
        <dbReference type="ARBA" id="ARBA00023157"/>
    </source>
</evidence>
<evidence type="ECO:0000259" key="5">
    <source>
        <dbReference type="Pfam" id="PF16077"/>
    </source>
</evidence>
<dbReference type="PANTHER" id="PTHR23199:SF12">
    <property type="entry name" value="NEUROTROPHIN 1-RELATED"/>
    <property type="match status" value="1"/>
</dbReference>
<dbReference type="Gene3D" id="2.10.90.10">
    <property type="entry name" value="Cystine-knot cytokines"/>
    <property type="match status" value="1"/>
</dbReference>
<dbReference type="EMBL" id="OV170228">
    <property type="protein sequence ID" value="CAH0729192.1"/>
    <property type="molecule type" value="Genomic_DNA"/>
</dbReference>
<dbReference type="InterPro" id="IPR029034">
    <property type="entry name" value="Cystine-knot_cytokine"/>
</dbReference>
<dbReference type="GO" id="GO:0021556">
    <property type="term" value="P:central nervous system formation"/>
    <property type="evidence" value="ECO:0007669"/>
    <property type="project" value="TreeGrafter"/>
</dbReference>
<feature type="non-terminal residue" evidence="6">
    <location>
        <position position="220"/>
    </location>
</feature>
<organism evidence="6 7">
    <name type="scientific">Brenthis ino</name>
    <name type="common">lesser marbled fritillary</name>
    <dbReference type="NCBI Taxonomy" id="405034"/>
    <lineage>
        <taxon>Eukaryota</taxon>
        <taxon>Metazoa</taxon>
        <taxon>Ecdysozoa</taxon>
        <taxon>Arthropoda</taxon>
        <taxon>Hexapoda</taxon>
        <taxon>Insecta</taxon>
        <taxon>Pterygota</taxon>
        <taxon>Neoptera</taxon>
        <taxon>Endopterygota</taxon>
        <taxon>Lepidoptera</taxon>
        <taxon>Glossata</taxon>
        <taxon>Ditrysia</taxon>
        <taxon>Papilionoidea</taxon>
        <taxon>Nymphalidae</taxon>
        <taxon>Heliconiinae</taxon>
        <taxon>Argynnini</taxon>
        <taxon>Brenthis</taxon>
    </lineage>
</organism>
<name>A0A8J9W8L3_9NEOP</name>
<dbReference type="Proteomes" id="UP000838878">
    <property type="component" value="Chromosome 8"/>
</dbReference>
<evidence type="ECO:0000256" key="3">
    <source>
        <dbReference type="ARBA" id="ARBA00023180"/>
    </source>
</evidence>
<dbReference type="GO" id="GO:0005121">
    <property type="term" value="F:Toll binding"/>
    <property type="evidence" value="ECO:0007669"/>
    <property type="project" value="TreeGrafter"/>
</dbReference>
<feature type="domain" description="Spaetzle" evidence="5">
    <location>
        <begin position="108"/>
        <end position="205"/>
    </location>
</feature>
<evidence type="ECO:0000256" key="1">
    <source>
        <dbReference type="ARBA" id="ARBA00022729"/>
    </source>
</evidence>
<reference evidence="6" key="1">
    <citation type="submission" date="2021-12" db="EMBL/GenBank/DDBJ databases">
        <authorList>
            <person name="Martin H S."/>
        </authorList>
    </citation>
    <scope>NUCLEOTIDE SEQUENCE</scope>
</reference>
<protein>
    <recommendedName>
        <fullName evidence="5">Spaetzle domain-containing protein</fullName>
    </recommendedName>
</protein>
<dbReference type="SUPFAM" id="SSF57501">
    <property type="entry name" value="Cystine-knot cytokines"/>
    <property type="match status" value="1"/>
</dbReference>
<dbReference type="GO" id="GO:0008083">
    <property type="term" value="F:growth factor activity"/>
    <property type="evidence" value="ECO:0007669"/>
    <property type="project" value="TreeGrafter"/>
</dbReference>
<dbReference type="Pfam" id="PF16077">
    <property type="entry name" value="Spaetzle"/>
    <property type="match status" value="1"/>
</dbReference>
<keyword evidence="7" id="KW-1185">Reference proteome</keyword>
<evidence type="ECO:0000313" key="7">
    <source>
        <dbReference type="Proteomes" id="UP000838878"/>
    </source>
</evidence>
<evidence type="ECO:0000313" key="6">
    <source>
        <dbReference type="EMBL" id="CAH0729192.1"/>
    </source>
</evidence>
<keyword evidence="1 4" id="KW-0732">Signal</keyword>
<dbReference type="InterPro" id="IPR052444">
    <property type="entry name" value="Spz/Toll_ligand-like"/>
</dbReference>
<dbReference type="OrthoDB" id="6359065at2759"/>